<accession>I3ZTP9</accession>
<dbReference type="NCBIfam" id="NF010250">
    <property type="entry name" value="PRK13696.1-2"/>
    <property type="match status" value="1"/>
</dbReference>
<keyword evidence="4" id="KW-1185">Reference proteome</keyword>
<comment type="similarity">
    <text evidence="2">Belongs to the UPF0330 family.</text>
</comment>
<name>I3ZTP9_THECF</name>
<proteinExistence type="inferred from homology"/>
<gene>
    <name evidence="3" type="ORF">CL1_0878</name>
</gene>
<evidence type="ECO:0000256" key="2">
    <source>
        <dbReference type="HAMAP-Rule" id="MF_00794"/>
    </source>
</evidence>
<dbReference type="Pfam" id="PF02697">
    <property type="entry name" value="VAPB_antitox"/>
    <property type="match status" value="1"/>
</dbReference>
<reference evidence="3 4" key="1">
    <citation type="journal article" date="2012" name="J. Bacteriol.">
        <title>Complete Genome Sequence of the Hyperthermophilic Archaeon Thermococcus sp. Strain CL1, Isolated from a Paralvinella sp. Polychaete Worm Collected from a Hydrothermal Vent.</title>
        <authorList>
            <person name="Jung J.H."/>
            <person name="Holden J.F."/>
            <person name="Seo D.H."/>
            <person name="Park K.H."/>
            <person name="Shin H."/>
            <person name="Ryu S."/>
            <person name="Lee J.H."/>
            <person name="Park C.S."/>
        </authorList>
    </citation>
    <scope>NUCLEOTIDE SEQUENCE [LARGE SCALE GENOMIC DNA]</scope>
    <source>
        <strain evidence="4">DSM 27260 / KACC 17922 / CL1</strain>
    </source>
</reference>
<evidence type="ECO:0000313" key="3">
    <source>
        <dbReference type="EMBL" id="AFL95083.1"/>
    </source>
</evidence>
<dbReference type="AlphaFoldDB" id="I3ZTP9"/>
<evidence type="ECO:0000313" key="4">
    <source>
        <dbReference type="Proteomes" id="UP000006064"/>
    </source>
</evidence>
<dbReference type="HOGENOM" id="CLU_170073_3_0_2"/>
<dbReference type="EMBL" id="CP003651">
    <property type="protein sequence ID" value="AFL95083.1"/>
    <property type="molecule type" value="Genomic_DNA"/>
</dbReference>
<dbReference type="HAMAP" id="MF_00794">
    <property type="entry name" value="UPF0330"/>
    <property type="match status" value="1"/>
</dbReference>
<dbReference type="Proteomes" id="UP000006064">
    <property type="component" value="Chromosome"/>
</dbReference>
<dbReference type="KEGG" id="thm:CL1_0878"/>
<keyword evidence="1" id="KW-1277">Toxin-antitoxin system</keyword>
<sequence>MHACTYRWGTLGKTITIADDVYYELVKMKGNKSFSELLRELIGKKKKGNLDVLLIAFGTRTPEELEELKRELREVEEWMDSWTPAW</sequence>
<evidence type="ECO:0000256" key="1">
    <source>
        <dbReference type="ARBA" id="ARBA00022649"/>
    </source>
</evidence>
<dbReference type="InterPro" id="IPR003847">
    <property type="entry name" value="Put_antitoxin"/>
</dbReference>
<dbReference type="STRING" id="163003.CL1_0878"/>
<protein>
    <recommendedName>
        <fullName evidence="2">Putative antitoxin CL1_0878</fullName>
    </recommendedName>
</protein>
<organism evidence="3 4">
    <name type="scientific">Thermococcus cleftensis (strain DSM 27260 / KACC 17922 / CL1)</name>
    <dbReference type="NCBI Taxonomy" id="163003"/>
    <lineage>
        <taxon>Archaea</taxon>
        <taxon>Methanobacteriati</taxon>
        <taxon>Methanobacteriota</taxon>
        <taxon>Thermococci</taxon>
        <taxon>Thermococcales</taxon>
        <taxon>Thermococcaceae</taxon>
        <taxon>Thermococcus</taxon>
    </lineage>
</organism>
<comment type="function">
    <text evidence="2">Possibly the antitoxin component of a toxin-antitoxin (TA) module.</text>
</comment>